<sequence>MKEINSIFEIDLLNDPQKLSYLSNLLKEHQFSEEFLIQTILYYDSWRCLRTQKNLSPYFCFRYLYDNDTDSADDWTDYNDVERYLLKNGYTEEQIHEEFKKAMDDRDKN</sequence>
<dbReference type="AlphaFoldDB" id="A0A6C0HVG9"/>
<organism evidence="1">
    <name type="scientific">viral metagenome</name>
    <dbReference type="NCBI Taxonomy" id="1070528"/>
    <lineage>
        <taxon>unclassified sequences</taxon>
        <taxon>metagenomes</taxon>
        <taxon>organismal metagenomes</taxon>
    </lineage>
</organism>
<protein>
    <submittedName>
        <fullName evidence="1">Uncharacterized protein</fullName>
    </submittedName>
</protein>
<name>A0A6C0HVG9_9ZZZZ</name>
<proteinExistence type="predicted"/>
<dbReference type="EMBL" id="MN740018">
    <property type="protein sequence ID" value="QHT84519.1"/>
    <property type="molecule type" value="Genomic_DNA"/>
</dbReference>
<reference evidence="1" key="1">
    <citation type="journal article" date="2020" name="Nature">
        <title>Giant virus diversity and host interactions through global metagenomics.</title>
        <authorList>
            <person name="Schulz F."/>
            <person name="Roux S."/>
            <person name="Paez-Espino D."/>
            <person name="Jungbluth S."/>
            <person name="Walsh D.A."/>
            <person name="Denef V.J."/>
            <person name="McMahon K.D."/>
            <person name="Konstantinidis K.T."/>
            <person name="Eloe-Fadrosh E.A."/>
            <person name="Kyrpides N.C."/>
            <person name="Woyke T."/>
        </authorList>
    </citation>
    <scope>NUCLEOTIDE SEQUENCE</scope>
    <source>
        <strain evidence="1">GVMAG-M-3300023184-177</strain>
    </source>
</reference>
<accession>A0A6C0HVG9</accession>
<evidence type="ECO:0000313" key="1">
    <source>
        <dbReference type="EMBL" id="QHT84519.1"/>
    </source>
</evidence>